<accession>A0ABU6JGJ0</accession>
<keyword evidence="2" id="KW-1185">Reference proteome</keyword>
<sequence length="98" mass="10723">MNTTFEFDEWLDAADPCDAPNVAGLVEAVEHECEFSGFKAERAPNGKLIVSADGMELKLVLVSKEAEEAFVRRIHARFVPSGMHASIAAAIDHLNDHD</sequence>
<name>A0ABU6JGJ0_9BURK</name>
<dbReference type="EMBL" id="JAWIIV010000036">
    <property type="protein sequence ID" value="MEC4722783.1"/>
    <property type="molecule type" value="Genomic_DNA"/>
</dbReference>
<organism evidence="1 2">
    <name type="scientific">Noviherbaspirillum album</name>
    <dbReference type="NCBI Taxonomy" id="3080276"/>
    <lineage>
        <taxon>Bacteria</taxon>
        <taxon>Pseudomonadati</taxon>
        <taxon>Pseudomonadota</taxon>
        <taxon>Betaproteobacteria</taxon>
        <taxon>Burkholderiales</taxon>
        <taxon>Oxalobacteraceae</taxon>
        <taxon>Noviherbaspirillum</taxon>
    </lineage>
</organism>
<gene>
    <name evidence="1" type="ORF">RY831_26845</name>
</gene>
<dbReference type="Proteomes" id="UP001352263">
    <property type="component" value="Unassembled WGS sequence"/>
</dbReference>
<evidence type="ECO:0000313" key="1">
    <source>
        <dbReference type="EMBL" id="MEC4722783.1"/>
    </source>
</evidence>
<protein>
    <submittedName>
        <fullName evidence="1">Uncharacterized protein</fullName>
    </submittedName>
</protein>
<evidence type="ECO:0000313" key="2">
    <source>
        <dbReference type="Proteomes" id="UP001352263"/>
    </source>
</evidence>
<proteinExistence type="predicted"/>
<reference evidence="1 2" key="1">
    <citation type="submission" date="2023-10" db="EMBL/GenBank/DDBJ databases">
        <title>Noviherbaspirillum sp. CPCC 100848 genome assembly.</title>
        <authorList>
            <person name="Li X.Y."/>
            <person name="Fang X.M."/>
        </authorList>
    </citation>
    <scope>NUCLEOTIDE SEQUENCE [LARGE SCALE GENOMIC DNA]</scope>
    <source>
        <strain evidence="1 2">CPCC 100848</strain>
    </source>
</reference>
<comment type="caution">
    <text evidence="1">The sequence shown here is derived from an EMBL/GenBank/DDBJ whole genome shotgun (WGS) entry which is preliminary data.</text>
</comment>
<dbReference type="RefSeq" id="WP_326509441.1">
    <property type="nucleotide sequence ID" value="NZ_JAWIIV010000036.1"/>
</dbReference>